<feature type="region of interest" description="Disordered" evidence="19">
    <location>
        <begin position="85"/>
        <end position="108"/>
    </location>
</feature>
<dbReference type="InterPro" id="IPR012990">
    <property type="entry name" value="Beta-sandwich_Sec23_24"/>
</dbReference>
<evidence type="ECO:0000256" key="14">
    <source>
        <dbReference type="ARBA" id="ARBA00022927"/>
    </source>
</evidence>
<name>A0A9W9TIW4_PENCI</name>
<dbReference type="Gene3D" id="3.40.50.410">
    <property type="entry name" value="von Willebrand factor, type A domain"/>
    <property type="match status" value="1"/>
</dbReference>
<dbReference type="InterPro" id="IPR041742">
    <property type="entry name" value="Sec24-like_trunk_dom"/>
</dbReference>
<dbReference type="GO" id="GO:0000149">
    <property type="term" value="F:SNARE binding"/>
    <property type="evidence" value="ECO:0007669"/>
    <property type="project" value="TreeGrafter"/>
</dbReference>
<dbReference type="SUPFAM" id="SSF82919">
    <property type="entry name" value="Zn-finger domain of Sec23/24"/>
    <property type="match status" value="1"/>
</dbReference>
<evidence type="ECO:0000256" key="6">
    <source>
        <dbReference type="ARBA" id="ARBA00013453"/>
    </source>
</evidence>
<feature type="compositionally biased region" description="Pro residues" evidence="19">
    <location>
        <begin position="25"/>
        <end position="38"/>
    </location>
</feature>
<protein>
    <recommendedName>
        <fullName evidence="7">Protein transport protein SEC24</fullName>
    </recommendedName>
    <alternativeName>
        <fullName evidence="6">Protein transport protein sec24</fullName>
    </alternativeName>
</protein>
<evidence type="ECO:0000259" key="20">
    <source>
        <dbReference type="Pfam" id="PF00626"/>
    </source>
</evidence>
<organism evidence="25 26">
    <name type="scientific">Penicillium citrinum</name>
    <dbReference type="NCBI Taxonomy" id="5077"/>
    <lineage>
        <taxon>Eukaryota</taxon>
        <taxon>Fungi</taxon>
        <taxon>Dikarya</taxon>
        <taxon>Ascomycota</taxon>
        <taxon>Pezizomycotina</taxon>
        <taxon>Eurotiomycetes</taxon>
        <taxon>Eurotiomycetidae</taxon>
        <taxon>Eurotiales</taxon>
        <taxon>Aspergillaceae</taxon>
        <taxon>Penicillium</taxon>
    </lineage>
</organism>
<evidence type="ECO:0000259" key="22">
    <source>
        <dbReference type="Pfam" id="PF04811"/>
    </source>
</evidence>
<dbReference type="GO" id="GO:0006886">
    <property type="term" value="P:intracellular protein transport"/>
    <property type="evidence" value="ECO:0007669"/>
    <property type="project" value="InterPro"/>
</dbReference>
<evidence type="ECO:0000256" key="5">
    <source>
        <dbReference type="ARBA" id="ARBA00011682"/>
    </source>
</evidence>
<feature type="domain" description="Sec23/Sec24 helical" evidence="23">
    <location>
        <begin position="653"/>
        <end position="755"/>
    </location>
</feature>
<dbReference type="RefSeq" id="XP_056498330.1">
    <property type="nucleotide sequence ID" value="XM_056646779.1"/>
</dbReference>
<proteinExistence type="inferred from homology"/>
<dbReference type="InterPro" id="IPR036180">
    <property type="entry name" value="Gelsolin-like_dom_sf"/>
</dbReference>
<evidence type="ECO:0000256" key="4">
    <source>
        <dbReference type="ARBA" id="ARBA00008334"/>
    </source>
</evidence>
<feature type="domain" description="Sec23/Sec24 beta-sandwich" evidence="24">
    <location>
        <begin position="559"/>
        <end position="642"/>
    </location>
</feature>
<dbReference type="PANTHER" id="PTHR13803:SF39">
    <property type="entry name" value="SECRETORY 24AB, ISOFORM A"/>
    <property type="match status" value="1"/>
</dbReference>
<evidence type="ECO:0000256" key="2">
    <source>
        <dbReference type="ARBA" id="ARBA00004299"/>
    </source>
</evidence>
<keyword evidence="16" id="KW-0472">Membrane</keyword>
<keyword evidence="14" id="KW-0653">Protein transport</keyword>
<evidence type="ECO:0000256" key="18">
    <source>
        <dbReference type="ARBA" id="ARBA00025471"/>
    </source>
</evidence>
<dbReference type="InterPro" id="IPR006896">
    <property type="entry name" value="Sec23/24_trunk_dom"/>
</dbReference>
<keyword evidence="13" id="KW-0931">ER-Golgi transport</keyword>
<keyword evidence="11" id="KW-0256">Endoplasmic reticulum</keyword>
<dbReference type="GO" id="GO:0090110">
    <property type="term" value="P:COPII-coated vesicle cargo loading"/>
    <property type="evidence" value="ECO:0007669"/>
    <property type="project" value="TreeGrafter"/>
</dbReference>
<feature type="region of interest" description="Disordered" evidence="19">
    <location>
        <begin position="1"/>
        <end position="48"/>
    </location>
</feature>
<dbReference type="InterPro" id="IPR007123">
    <property type="entry name" value="Gelsolin-like_dom"/>
</dbReference>
<dbReference type="GO" id="GO:0000139">
    <property type="term" value="C:Golgi membrane"/>
    <property type="evidence" value="ECO:0007669"/>
    <property type="project" value="UniProtKB-SubCell"/>
</dbReference>
<dbReference type="Gene3D" id="3.40.20.10">
    <property type="entry name" value="Severin"/>
    <property type="match status" value="1"/>
</dbReference>
<evidence type="ECO:0000259" key="21">
    <source>
        <dbReference type="Pfam" id="PF04810"/>
    </source>
</evidence>
<evidence type="ECO:0000259" key="23">
    <source>
        <dbReference type="Pfam" id="PF04815"/>
    </source>
</evidence>
<evidence type="ECO:0000256" key="17">
    <source>
        <dbReference type="ARBA" id="ARBA00023329"/>
    </source>
</evidence>
<dbReference type="Pfam" id="PF04810">
    <property type="entry name" value="zf-Sec23_Sec24"/>
    <property type="match status" value="1"/>
</dbReference>
<dbReference type="InterPro" id="IPR036175">
    <property type="entry name" value="Sec23/24_helical_dom_sf"/>
</dbReference>
<feature type="domain" description="Sec23/Sec24 trunk" evidence="22">
    <location>
        <begin position="312"/>
        <end position="553"/>
    </location>
</feature>
<feature type="compositionally biased region" description="Low complexity" evidence="19">
    <location>
        <begin position="1"/>
        <end position="24"/>
    </location>
</feature>
<dbReference type="InterPro" id="IPR050550">
    <property type="entry name" value="SEC23_SEC24_subfamily"/>
</dbReference>
<dbReference type="SUPFAM" id="SSF53300">
    <property type="entry name" value="vWA-like"/>
    <property type="match status" value="1"/>
</dbReference>
<feature type="domain" description="Zinc finger Sec23/Sec24-type" evidence="21">
    <location>
        <begin position="238"/>
        <end position="275"/>
    </location>
</feature>
<comment type="caution">
    <text evidence="25">The sequence shown here is derived from an EMBL/GenBank/DDBJ whole genome shotgun (WGS) entry which is preliminary data.</text>
</comment>
<comment type="subunit">
    <text evidence="5">The COPII coat is composed of at least 5 proteins: the SEC23/24 complex, the SEC13/31 complex, and the protein SAR1. Golgi apparatus membrane; Peripheral membrane protein; Cytoplasmic side.</text>
</comment>
<comment type="subcellular location">
    <subcellularLocation>
        <location evidence="2">Cytoplasmic vesicle</location>
        <location evidence="2">COPII-coated vesicle membrane</location>
        <topology evidence="2">Peripheral membrane protein</topology>
        <orientation evidence="2">Cytoplasmic side</orientation>
    </subcellularLocation>
    <subcellularLocation>
        <location evidence="3">Endoplasmic reticulum membrane</location>
        <topology evidence="3">Peripheral membrane protein</topology>
        <orientation evidence="3">Cytoplasmic side</orientation>
    </subcellularLocation>
    <subcellularLocation>
        <location evidence="1">Golgi apparatus membrane</location>
        <topology evidence="1">Peripheral membrane protein</topology>
        <orientation evidence="1">Cytoplasmic side</orientation>
    </subcellularLocation>
</comment>
<evidence type="ECO:0000256" key="8">
    <source>
        <dbReference type="ARBA" id="ARBA00022448"/>
    </source>
</evidence>
<evidence type="ECO:0000256" key="19">
    <source>
        <dbReference type="SAM" id="MobiDB-lite"/>
    </source>
</evidence>
<dbReference type="InterPro" id="IPR006900">
    <property type="entry name" value="Sec23/24_helical_dom"/>
</dbReference>
<dbReference type="SUPFAM" id="SSF81995">
    <property type="entry name" value="beta-sandwich domain of Sec23/24"/>
    <property type="match status" value="1"/>
</dbReference>
<dbReference type="GeneID" id="81385946"/>
<dbReference type="GO" id="GO:0030127">
    <property type="term" value="C:COPII vesicle coat"/>
    <property type="evidence" value="ECO:0007669"/>
    <property type="project" value="InterPro"/>
</dbReference>
<keyword evidence="15" id="KW-0333">Golgi apparatus</keyword>
<comment type="similarity">
    <text evidence="4">Belongs to the SEC23/SEC24 family. SEC24 subfamily.</text>
</comment>
<dbReference type="SUPFAM" id="SSF81811">
    <property type="entry name" value="Helical domain of Sec23/24"/>
    <property type="match status" value="1"/>
</dbReference>
<dbReference type="InterPro" id="IPR006895">
    <property type="entry name" value="Znf_Sec23_Sec24"/>
</dbReference>
<dbReference type="OrthoDB" id="49016at2759"/>
<keyword evidence="10" id="KW-0479">Metal-binding</keyword>
<dbReference type="InterPro" id="IPR036174">
    <property type="entry name" value="Znf_Sec23_Sec24_sf"/>
</dbReference>
<evidence type="ECO:0000256" key="10">
    <source>
        <dbReference type="ARBA" id="ARBA00022723"/>
    </source>
</evidence>
<reference evidence="25" key="2">
    <citation type="journal article" date="2023" name="IMA Fungus">
        <title>Comparative genomic study of the Penicillium genus elucidates a diverse pangenome and 15 lateral gene transfer events.</title>
        <authorList>
            <person name="Petersen C."/>
            <person name="Sorensen T."/>
            <person name="Nielsen M.R."/>
            <person name="Sondergaard T.E."/>
            <person name="Sorensen J.L."/>
            <person name="Fitzpatrick D.A."/>
            <person name="Frisvad J.C."/>
            <person name="Nielsen K.L."/>
        </authorList>
    </citation>
    <scope>NUCLEOTIDE SEQUENCE</scope>
    <source>
        <strain evidence="25">IBT 23319</strain>
    </source>
</reference>
<dbReference type="Pfam" id="PF04811">
    <property type="entry name" value="Sec23_trunk"/>
    <property type="match status" value="1"/>
</dbReference>
<evidence type="ECO:0000256" key="9">
    <source>
        <dbReference type="ARBA" id="ARBA00022490"/>
    </source>
</evidence>
<dbReference type="PANTHER" id="PTHR13803">
    <property type="entry name" value="SEC24-RELATED PROTEIN"/>
    <property type="match status" value="1"/>
</dbReference>
<sequence>MSDPQGGYPPQEGYGQPTYGSPDPAQSPVPPQGAPPAAPHGKKKRAYAGEAFEFGSGANAALGGQQTAGGAYGAYSQQAAPVGYQQPTYGADPSQVQAPPAGGYGHQASGSISGMTQQFGAMGMSEPHHVLPPQPQQPAAMPQRQVQLNQLYPTDLISQPFNVAELEYPPPPIILPQVFTLPPEANCPTKYMRSTLNAVPTNNSLLKKSKLPFALVIQPYASLHDAEDPIPVIPDQVISRCRRCRSYINPFVTFLDHGHRWRCNMCNLTNDVPQAFDWDSTLQKPADRALRSDLNHSMVEFIAPQEYMVRPPQPLVYTFLIDVSYASVTSGLLATTARTIKESLDRIPNADRRTRLGFIAVDSSLHFFSIPRDNSGSSEPRMLVISDLEEPFLPTPNDLLVTLSESRENIEVFLDKLQEMFQNTQNNSCAMGSALQAGYKLISPVGGKMTVLSATLPNIGTGALTMREDKKVLGTSKESSLLQTATAFYKSFAVECSKAQVSVDMFLFSSQYQDVASLSCLPRYTGGQTYFEPGWSATRPEDAMKFARQFSDYLSSEIGLEAVLRVRATTGLRMNTFYGNFFNRSSDLCAFPAFPRDQAYVVEVAIDETVAKPVVCLQAAVLHTTCNGERRIRVLTLALPTTTNLADIYASADQQAVATYFSHKAVERVLSSGLEPAREALQAKIIELLTTYRKELAGGSVSGGGLQFPANLRGLPVLFLAMIKNLGLRKSAQIPTDMRSAALCLLSTLPLPLLIQYIYPKMYSLHDMPDNAGVPDPQTGEIVLPPATNLSSGRLASYGLYLIDDGQTQFLWVGHQAVPQLIEDVFGVPDKSQLRVGKSTLPEVDNEFNQRVRAVIEKSRDHRSKGVGSIIVPHLYVVREDGEPGLRLWAQTMLVEDRADQSVSLEQWMTTLREKVVQ</sequence>
<evidence type="ECO:0000256" key="15">
    <source>
        <dbReference type="ARBA" id="ARBA00023034"/>
    </source>
</evidence>
<dbReference type="Gene3D" id="2.30.30.380">
    <property type="entry name" value="Zn-finger domain of Sec23/24"/>
    <property type="match status" value="1"/>
</dbReference>
<gene>
    <name evidence="25" type="ORF">N7469_007861</name>
</gene>
<dbReference type="SUPFAM" id="SSF82754">
    <property type="entry name" value="C-terminal, gelsolin-like domain of Sec23/24"/>
    <property type="match status" value="1"/>
</dbReference>
<evidence type="ECO:0000256" key="13">
    <source>
        <dbReference type="ARBA" id="ARBA00022892"/>
    </source>
</evidence>
<evidence type="ECO:0000256" key="3">
    <source>
        <dbReference type="ARBA" id="ARBA00004397"/>
    </source>
</evidence>
<dbReference type="AlphaFoldDB" id="A0A9W9TIW4"/>
<dbReference type="Pfam" id="PF08033">
    <property type="entry name" value="Sec23_BS"/>
    <property type="match status" value="1"/>
</dbReference>
<evidence type="ECO:0000256" key="16">
    <source>
        <dbReference type="ARBA" id="ARBA00023136"/>
    </source>
</evidence>
<feature type="domain" description="Gelsolin-like" evidence="20">
    <location>
        <begin position="782"/>
        <end position="854"/>
    </location>
</feature>
<accession>A0A9W9TIW4</accession>
<keyword evidence="9" id="KW-0963">Cytoplasm</keyword>
<dbReference type="Pfam" id="PF04815">
    <property type="entry name" value="Sec23_helical"/>
    <property type="match status" value="1"/>
</dbReference>
<dbReference type="Gene3D" id="1.20.120.730">
    <property type="entry name" value="Sec23/Sec24 helical domain"/>
    <property type="match status" value="1"/>
</dbReference>
<evidence type="ECO:0000256" key="7">
    <source>
        <dbReference type="ARBA" id="ARBA00021213"/>
    </source>
</evidence>
<evidence type="ECO:0000256" key="11">
    <source>
        <dbReference type="ARBA" id="ARBA00022824"/>
    </source>
</evidence>
<dbReference type="EMBL" id="JAPQKT010000007">
    <property type="protein sequence ID" value="KAJ5224358.1"/>
    <property type="molecule type" value="Genomic_DNA"/>
</dbReference>
<dbReference type="InterPro" id="IPR029006">
    <property type="entry name" value="ADF-H/Gelsolin-like_dom_sf"/>
</dbReference>
<dbReference type="Gene3D" id="2.60.40.1670">
    <property type="entry name" value="beta-sandwich domain of Sec23/24"/>
    <property type="match status" value="1"/>
</dbReference>
<comment type="function">
    <text evidence="18">Component of the coat protein complex II (COPII) which promotes the formation of transport vesicles from the endoplasmic reticulum (ER). The coat has two main functions, the physical deformation of the endoplasmic reticulum membrane into vesicles and the selection of cargo molecules.</text>
</comment>
<dbReference type="CDD" id="cd01479">
    <property type="entry name" value="Sec24-like"/>
    <property type="match status" value="1"/>
</dbReference>
<dbReference type="GO" id="GO:0008270">
    <property type="term" value="F:zinc ion binding"/>
    <property type="evidence" value="ECO:0007669"/>
    <property type="project" value="InterPro"/>
</dbReference>
<dbReference type="GO" id="GO:0070971">
    <property type="term" value="C:endoplasmic reticulum exit site"/>
    <property type="evidence" value="ECO:0007669"/>
    <property type="project" value="TreeGrafter"/>
</dbReference>
<evidence type="ECO:0000259" key="24">
    <source>
        <dbReference type="Pfam" id="PF08033"/>
    </source>
</evidence>
<evidence type="ECO:0000256" key="1">
    <source>
        <dbReference type="ARBA" id="ARBA00004255"/>
    </source>
</evidence>
<dbReference type="GO" id="GO:0005789">
    <property type="term" value="C:endoplasmic reticulum membrane"/>
    <property type="evidence" value="ECO:0007669"/>
    <property type="project" value="UniProtKB-SubCell"/>
</dbReference>
<evidence type="ECO:0000313" key="26">
    <source>
        <dbReference type="Proteomes" id="UP001147733"/>
    </source>
</evidence>
<evidence type="ECO:0000313" key="25">
    <source>
        <dbReference type="EMBL" id="KAJ5224358.1"/>
    </source>
</evidence>
<keyword evidence="26" id="KW-1185">Reference proteome</keyword>
<keyword evidence="12" id="KW-0862">Zinc</keyword>
<evidence type="ECO:0000256" key="12">
    <source>
        <dbReference type="ARBA" id="ARBA00022833"/>
    </source>
</evidence>
<dbReference type="InterPro" id="IPR036465">
    <property type="entry name" value="vWFA_dom_sf"/>
</dbReference>
<reference evidence="25" key="1">
    <citation type="submission" date="2022-11" db="EMBL/GenBank/DDBJ databases">
        <authorList>
            <person name="Petersen C."/>
        </authorList>
    </citation>
    <scope>NUCLEOTIDE SEQUENCE</scope>
    <source>
        <strain evidence="25">IBT 23319</strain>
    </source>
</reference>
<keyword evidence="8" id="KW-0813">Transport</keyword>
<dbReference type="Pfam" id="PF00626">
    <property type="entry name" value="Gelsolin"/>
    <property type="match status" value="1"/>
</dbReference>
<dbReference type="Proteomes" id="UP001147733">
    <property type="component" value="Unassembled WGS sequence"/>
</dbReference>
<keyword evidence="17" id="KW-0968">Cytoplasmic vesicle</keyword>